<accession>W6T9R5</accession>
<dbReference type="HOGENOM" id="CLU_1244020_0_0_9"/>
<dbReference type="SUPFAM" id="SSF57884">
    <property type="entry name" value="Ada DNA repair protein, N-terminal domain (N-Ada 10)"/>
    <property type="match status" value="1"/>
</dbReference>
<organism evidence="3 4">
    <name type="scientific">Lactiplantibacillus fabifermentans T30PCM01</name>
    <dbReference type="NCBI Taxonomy" id="1400520"/>
    <lineage>
        <taxon>Bacteria</taxon>
        <taxon>Bacillati</taxon>
        <taxon>Bacillota</taxon>
        <taxon>Bacilli</taxon>
        <taxon>Lactobacillales</taxon>
        <taxon>Lactobacillaceae</taxon>
        <taxon>Lactiplantibacillus</taxon>
    </lineage>
</organism>
<dbReference type="PROSITE" id="PS51257">
    <property type="entry name" value="PROKAR_LIPOPROTEIN"/>
    <property type="match status" value="1"/>
</dbReference>
<dbReference type="OrthoDB" id="2292214at2"/>
<feature type="chain" id="PRO_5039438813" evidence="2">
    <location>
        <begin position="23"/>
        <end position="228"/>
    </location>
</feature>
<feature type="compositionally biased region" description="Polar residues" evidence="1">
    <location>
        <begin position="162"/>
        <end position="182"/>
    </location>
</feature>
<comment type="caution">
    <text evidence="3">The sequence shown here is derived from an EMBL/GenBank/DDBJ whole genome shotgun (WGS) entry which is preliminary data.</text>
</comment>
<evidence type="ECO:0000313" key="4">
    <source>
        <dbReference type="Proteomes" id="UP000019247"/>
    </source>
</evidence>
<gene>
    <name evidence="3" type="ORF">LFAB_02860</name>
</gene>
<dbReference type="InterPro" id="IPR035451">
    <property type="entry name" value="Ada-like_dom_sf"/>
</dbReference>
<evidence type="ECO:0000256" key="1">
    <source>
        <dbReference type="SAM" id="MobiDB-lite"/>
    </source>
</evidence>
<feature type="signal peptide" evidence="2">
    <location>
        <begin position="1"/>
        <end position="22"/>
    </location>
</feature>
<feature type="region of interest" description="Disordered" evidence="1">
    <location>
        <begin position="73"/>
        <end position="97"/>
    </location>
</feature>
<evidence type="ECO:0000256" key="2">
    <source>
        <dbReference type="SAM" id="SignalP"/>
    </source>
</evidence>
<feature type="compositionally biased region" description="Polar residues" evidence="1">
    <location>
        <begin position="81"/>
        <end position="90"/>
    </location>
</feature>
<sequence length="228" mass="23414">MYRKHTILWALLSLTLLTGCGATTTSKSSSKADVQTKTVYVTKRNSADAKAWSAAKAESAAYAASAKKLSESASTVEEAHNQASSQSSELADSHSESVAAVKASSESAASSAKASSKAVIVAARASSKAAAKSASVASSQASSQAVANSKAASSQAAQNSQTATTSTNHANNFSGDTDTAQTGRIVGNSRSKIYHVETGHNYHMAGKNAVYFSTEAQAQAAGYRKSYR</sequence>
<feature type="region of interest" description="Disordered" evidence="1">
    <location>
        <begin position="152"/>
        <end position="186"/>
    </location>
</feature>
<reference evidence="3 4" key="1">
    <citation type="journal article" date="2014" name="Genome Announc.">
        <title>Genome Sequence of Lactobacillus fabifermentans Strain T30PCM01, Isolated from Fermenting Grape Marc.</title>
        <authorList>
            <person name="Treu L."/>
            <person name="Vendramin V."/>
            <person name="Bovo B."/>
            <person name="Giacomini A."/>
            <person name="Corich V."/>
            <person name="Campanaro S."/>
        </authorList>
    </citation>
    <scope>NUCLEOTIDE SEQUENCE [LARGE SCALE GENOMIC DNA]</scope>
    <source>
        <strain evidence="3 4">T30PCM01</strain>
    </source>
</reference>
<dbReference type="Gene3D" id="3.40.10.10">
    <property type="entry name" value="DNA Methylphosphotriester Repair Domain"/>
    <property type="match status" value="1"/>
</dbReference>
<dbReference type="AlphaFoldDB" id="W6T9R5"/>
<dbReference type="PATRIC" id="fig|1400520.3.peg.566"/>
<keyword evidence="2" id="KW-0732">Signal</keyword>
<feature type="compositionally biased region" description="Low complexity" evidence="1">
    <location>
        <begin position="152"/>
        <end position="161"/>
    </location>
</feature>
<dbReference type="Proteomes" id="UP000019247">
    <property type="component" value="Unassembled WGS sequence"/>
</dbReference>
<name>W6T9R5_9LACO</name>
<dbReference type="STRING" id="1400520.LFAB_02860"/>
<dbReference type="eggNOG" id="COG1525">
    <property type="taxonomic scope" value="Bacteria"/>
</dbReference>
<evidence type="ECO:0000313" key="3">
    <source>
        <dbReference type="EMBL" id="ETY75224.1"/>
    </source>
</evidence>
<dbReference type="RefSeq" id="WP_024624600.1">
    <property type="nucleotide sequence ID" value="NZ_KK036467.1"/>
</dbReference>
<protein>
    <submittedName>
        <fullName evidence="3">Cell surface protein</fullName>
    </submittedName>
</protein>
<dbReference type="EMBL" id="AWWK01000014">
    <property type="protein sequence ID" value="ETY75224.1"/>
    <property type="molecule type" value="Genomic_DNA"/>
</dbReference>
<proteinExistence type="predicted"/>